<sequence>MVLLQRALLTGRVESLEVDWPELNRKMMDPVSAARSVAAQQMAVLSRELAAADSFGGRGGHGGGVLSGRSVLGMLRAAAGGVGGVVEGQWRRRGSGRSGGGAADAAALLDPSGSGAPPPAGPMFGGDGYDYAGHSVVIMGHGENGGGSAAAAAAPPPPPRGPGLQAPATARAAANGGGRGAGAASSSSSYPSGGAGGSLTFGDELPTSTPASASAAAGPSKDAYGVGGGGGDGGWSLENGVIDLTPYINTSVFMVPDSFSVERTYVLFRTMGLRHLIVVDEQHTVKGIVTRKDLLGYRLDDALARALNGPSVSGHPHTPSRPIRGPTGGTPFASAGGSAAAAAGLRGSAAGAGGAPATASTGGARGGGGGGGGAMLVGRPGVSGGMTSLHPTSAGMRNLLVSGEVLRPSAAGAPPAATASMTTAAPLDEQPSLADSDW</sequence>
<feature type="compositionally biased region" description="Low complexity" evidence="7">
    <location>
        <begin position="182"/>
        <end position="192"/>
    </location>
</feature>
<feature type="region of interest" description="Disordered" evidence="7">
    <location>
        <begin position="308"/>
        <end position="387"/>
    </location>
</feature>
<evidence type="ECO:0000256" key="7">
    <source>
        <dbReference type="SAM" id="MobiDB-lite"/>
    </source>
</evidence>
<feature type="compositionally biased region" description="Low complexity" evidence="7">
    <location>
        <begin position="409"/>
        <end position="426"/>
    </location>
</feature>
<keyword evidence="1" id="KW-0813">Transport</keyword>
<dbReference type="Pfam" id="PF00571">
    <property type="entry name" value="CBS"/>
    <property type="match status" value="1"/>
</dbReference>
<comment type="caution">
    <text evidence="9">The sequence shown here is derived from an EMBL/GenBank/DDBJ whole genome shotgun (WGS) entry which is preliminary data.</text>
</comment>
<dbReference type="OrthoDB" id="428525at2759"/>
<dbReference type="Proteomes" id="UP000075714">
    <property type="component" value="Unassembled WGS sequence"/>
</dbReference>
<proteinExistence type="predicted"/>
<dbReference type="GO" id="GO:0015108">
    <property type="term" value="F:chloride transmembrane transporter activity"/>
    <property type="evidence" value="ECO:0007669"/>
    <property type="project" value="TreeGrafter"/>
</dbReference>
<feature type="region of interest" description="Disordered" evidence="7">
    <location>
        <begin position="409"/>
        <end position="438"/>
    </location>
</feature>
<evidence type="ECO:0000256" key="5">
    <source>
        <dbReference type="ARBA" id="ARBA00023214"/>
    </source>
</evidence>
<dbReference type="InterPro" id="IPR000644">
    <property type="entry name" value="CBS_dom"/>
</dbReference>
<feature type="compositionally biased region" description="Low complexity" evidence="7">
    <location>
        <begin position="329"/>
        <end position="362"/>
    </location>
</feature>
<evidence type="ECO:0000256" key="3">
    <source>
        <dbReference type="ARBA" id="ARBA00023065"/>
    </source>
</evidence>
<protein>
    <recommendedName>
        <fullName evidence="8">CBS domain-containing protein</fullName>
    </recommendedName>
</protein>
<feature type="compositionally biased region" description="Low complexity" evidence="7">
    <location>
        <begin position="103"/>
        <end position="115"/>
    </location>
</feature>
<dbReference type="PANTHER" id="PTHR11689">
    <property type="entry name" value="CHLORIDE CHANNEL PROTEIN CLC FAMILY MEMBER"/>
    <property type="match status" value="1"/>
</dbReference>
<dbReference type="PROSITE" id="PS51371">
    <property type="entry name" value="CBS"/>
    <property type="match status" value="1"/>
</dbReference>
<feature type="compositionally biased region" description="Low complexity" evidence="7">
    <location>
        <begin position="162"/>
        <end position="174"/>
    </location>
</feature>
<keyword evidence="4 6" id="KW-0129">CBS domain</keyword>
<keyword evidence="10" id="KW-1185">Reference proteome</keyword>
<name>A0A150GCE5_GONPE</name>
<feature type="compositionally biased region" description="Low complexity" evidence="7">
    <location>
        <begin position="206"/>
        <end position="220"/>
    </location>
</feature>
<evidence type="ECO:0000256" key="6">
    <source>
        <dbReference type="PROSITE-ProRule" id="PRU00703"/>
    </source>
</evidence>
<evidence type="ECO:0000313" key="9">
    <source>
        <dbReference type="EMBL" id="KXZ47514.1"/>
    </source>
</evidence>
<feature type="region of interest" description="Disordered" evidence="7">
    <location>
        <begin position="89"/>
        <end position="121"/>
    </location>
</feature>
<feature type="compositionally biased region" description="Gly residues" evidence="7">
    <location>
        <begin position="363"/>
        <end position="375"/>
    </location>
</feature>
<accession>A0A150GCE5</accession>
<evidence type="ECO:0000259" key="8">
    <source>
        <dbReference type="PROSITE" id="PS51371"/>
    </source>
</evidence>
<dbReference type="SMART" id="SM00116">
    <property type="entry name" value="CBS"/>
    <property type="match status" value="1"/>
</dbReference>
<evidence type="ECO:0000256" key="1">
    <source>
        <dbReference type="ARBA" id="ARBA00022448"/>
    </source>
</evidence>
<dbReference type="Gene3D" id="3.10.580.10">
    <property type="entry name" value="CBS-domain"/>
    <property type="match status" value="1"/>
</dbReference>
<dbReference type="SUPFAM" id="SSF54631">
    <property type="entry name" value="CBS-domain pair"/>
    <property type="match status" value="1"/>
</dbReference>
<dbReference type="EMBL" id="LSYV01000036">
    <property type="protein sequence ID" value="KXZ47514.1"/>
    <property type="molecule type" value="Genomic_DNA"/>
</dbReference>
<dbReference type="InterPro" id="IPR046342">
    <property type="entry name" value="CBS_dom_sf"/>
</dbReference>
<dbReference type="AlphaFoldDB" id="A0A150GCE5"/>
<keyword evidence="3" id="KW-0406">Ion transport</keyword>
<gene>
    <name evidence="9" type="ORF">GPECTOR_35g952</name>
</gene>
<dbReference type="InterPro" id="IPR051280">
    <property type="entry name" value="Cl-channel/antiporter"/>
</dbReference>
<keyword evidence="2" id="KW-0677">Repeat</keyword>
<organism evidence="9 10">
    <name type="scientific">Gonium pectorale</name>
    <name type="common">Green alga</name>
    <dbReference type="NCBI Taxonomy" id="33097"/>
    <lineage>
        <taxon>Eukaryota</taxon>
        <taxon>Viridiplantae</taxon>
        <taxon>Chlorophyta</taxon>
        <taxon>core chlorophytes</taxon>
        <taxon>Chlorophyceae</taxon>
        <taxon>CS clade</taxon>
        <taxon>Chlamydomonadales</taxon>
        <taxon>Volvocaceae</taxon>
        <taxon>Gonium</taxon>
    </lineage>
</organism>
<evidence type="ECO:0000256" key="2">
    <source>
        <dbReference type="ARBA" id="ARBA00022737"/>
    </source>
</evidence>
<feature type="domain" description="CBS" evidence="8">
    <location>
        <begin position="248"/>
        <end position="305"/>
    </location>
</feature>
<reference evidence="10" key="1">
    <citation type="journal article" date="2016" name="Nat. Commun.">
        <title>The Gonium pectorale genome demonstrates co-option of cell cycle regulation during the evolution of multicellularity.</title>
        <authorList>
            <person name="Hanschen E.R."/>
            <person name="Marriage T.N."/>
            <person name="Ferris P.J."/>
            <person name="Hamaji T."/>
            <person name="Toyoda A."/>
            <person name="Fujiyama A."/>
            <person name="Neme R."/>
            <person name="Noguchi H."/>
            <person name="Minakuchi Y."/>
            <person name="Suzuki M."/>
            <person name="Kawai-Toyooka H."/>
            <person name="Smith D.R."/>
            <person name="Sparks H."/>
            <person name="Anderson J."/>
            <person name="Bakaric R."/>
            <person name="Luria V."/>
            <person name="Karger A."/>
            <person name="Kirschner M.W."/>
            <person name="Durand P.M."/>
            <person name="Michod R.E."/>
            <person name="Nozaki H."/>
            <person name="Olson B.J."/>
        </authorList>
    </citation>
    <scope>NUCLEOTIDE SEQUENCE [LARGE SCALE GENOMIC DNA]</scope>
    <source>
        <strain evidence="10">NIES-2863</strain>
    </source>
</reference>
<evidence type="ECO:0000313" key="10">
    <source>
        <dbReference type="Proteomes" id="UP000075714"/>
    </source>
</evidence>
<feature type="region of interest" description="Disordered" evidence="7">
    <location>
        <begin position="145"/>
        <end position="220"/>
    </location>
</feature>
<dbReference type="PANTHER" id="PTHR11689:SF89">
    <property type="entry name" value="CHLORIDE CHANNEL PROTEIN"/>
    <property type="match status" value="1"/>
</dbReference>
<keyword evidence="5" id="KW-0868">Chloride</keyword>
<evidence type="ECO:0000256" key="4">
    <source>
        <dbReference type="ARBA" id="ARBA00023122"/>
    </source>
</evidence>